<keyword evidence="2" id="KW-1185">Reference proteome</keyword>
<dbReference type="AlphaFoldDB" id="A0A848LLJ7"/>
<dbReference type="EMBL" id="JABBJJ010000144">
    <property type="protein sequence ID" value="NMO18616.1"/>
    <property type="molecule type" value="Genomic_DNA"/>
</dbReference>
<proteinExistence type="predicted"/>
<name>A0A848LLJ7_9BACT</name>
<comment type="caution">
    <text evidence="1">The sequence shown here is derived from an EMBL/GenBank/DDBJ whole genome shotgun (WGS) entry which is preliminary data.</text>
</comment>
<dbReference type="PROSITE" id="PS51257">
    <property type="entry name" value="PROKAR_LIPOPROTEIN"/>
    <property type="match status" value="1"/>
</dbReference>
<evidence type="ECO:0000313" key="1">
    <source>
        <dbReference type="EMBL" id="NMO18616.1"/>
    </source>
</evidence>
<accession>A0A848LLJ7</accession>
<evidence type="ECO:0008006" key="3">
    <source>
        <dbReference type="Google" id="ProtNLM"/>
    </source>
</evidence>
<dbReference type="RefSeq" id="WP_169347880.1">
    <property type="nucleotide sequence ID" value="NZ_JABBJJ010000144.1"/>
</dbReference>
<dbReference type="Proteomes" id="UP000518300">
    <property type="component" value="Unassembled WGS sequence"/>
</dbReference>
<sequence length="117" mass="12756">MKKNVMSLLAVVLLSACGSDSETFEERSEHLAEALCTYGTQCGGESDYDDCYEDVVRDMKDAREAVGESGEDACMKCMKVMIEVIEQSSDNDCEELDEQRVSEECSIPGGNACAGYP</sequence>
<gene>
    <name evidence="1" type="ORF">HG543_27690</name>
</gene>
<evidence type="ECO:0000313" key="2">
    <source>
        <dbReference type="Proteomes" id="UP000518300"/>
    </source>
</evidence>
<organism evidence="1 2">
    <name type="scientific">Pyxidicoccus fallax</name>
    <dbReference type="NCBI Taxonomy" id="394095"/>
    <lineage>
        <taxon>Bacteria</taxon>
        <taxon>Pseudomonadati</taxon>
        <taxon>Myxococcota</taxon>
        <taxon>Myxococcia</taxon>
        <taxon>Myxococcales</taxon>
        <taxon>Cystobacterineae</taxon>
        <taxon>Myxococcaceae</taxon>
        <taxon>Pyxidicoccus</taxon>
    </lineage>
</organism>
<protein>
    <recommendedName>
        <fullName evidence="3">Lipoprotein</fullName>
    </recommendedName>
</protein>
<reference evidence="1 2" key="1">
    <citation type="submission" date="2020-04" db="EMBL/GenBank/DDBJ databases">
        <title>Draft genome of Pyxidicoccus fallax type strain.</title>
        <authorList>
            <person name="Whitworth D.E."/>
        </authorList>
    </citation>
    <scope>NUCLEOTIDE SEQUENCE [LARGE SCALE GENOMIC DNA]</scope>
    <source>
        <strain evidence="1 2">DSM 14698</strain>
    </source>
</reference>